<sequence>MVDRNILKFIEDNNLISINSMDEALFSKGKLQSGFFIYLIIEIEDSYNIIFSDEELKMENFDTVRMIESMINKKTHKIRKIYDDSYQF</sequence>
<dbReference type="InterPro" id="IPR036736">
    <property type="entry name" value="ACP-like_sf"/>
</dbReference>
<gene>
    <name evidence="1" type="ORF">SH1V18_44930</name>
</gene>
<organism evidence="1 2">
    <name type="scientific">Vallitalea longa</name>
    <dbReference type="NCBI Taxonomy" id="2936439"/>
    <lineage>
        <taxon>Bacteria</taxon>
        <taxon>Bacillati</taxon>
        <taxon>Bacillota</taxon>
        <taxon>Clostridia</taxon>
        <taxon>Lachnospirales</taxon>
        <taxon>Vallitaleaceae</taxon>
        <taxon>Vallitalea</taxon>
    </lineage>
</organism>
<name>A0A9W6DI09_9FIRM</name>
<evidence type="ECO:0008006" key="3">
    <source>
        <dbReference type="Google" id="ProtNLM"/>
    </source>
</evidence>
<dbReference type="EMBL" id="BRLB01000024">
    <property type="protein sequence ID" value="GKX32013.1"/>
    <property type="molecule type" value="Genomic_DNA"/>
</dbReference>
<dbReference type="Gene3D" id="1.10.1200.10">
    <property type="entry name" value="ACP-like"/>
    <property type="match status" value="1"/>
</dbReference>
<dbReference type="SUPFAM" id="SSF47336">
    <property type="entry name" value="ACP-like"/>
    <property type="match status" value="1"/>
</dbReference>
<dbReference type="AlphaFoldDB" id="A0A9W6DI09"/>
<dbReference type="RefSeq" id="WP_281819391.1">
    <property type="nucleotide sequence ID" value="NZ_BRLB01000024.1"/>
</dbReference>
<evidence type="ECO:0000313" key="2">
    <source>
        <dbReference type="Proteomes" id="UP001144256"/>
    </source>
</evidence>
<comment type="caution">
    <text evidence="1">The sequence shown here is derived from an EMBL/GenBank/DDBJ whole genome shotgun (WGS) entry which is preliminary data.</text>
</comment>
<evidence type="ECO:0000313" key="1">
    <source>
        <dbReference type="EMBL" id="GKX32013.1"/>
    </source>
</evidence>
<dbReference type="Proteomes" id="UP001144256">
    <property type="component" value="Unassembled WGS sequence"/>
</dbReference>
<proteinExistence type="predicted"/>
<reference evidence="1" key="1">
    <citation type="submission" date="2022-06" db="EMBL/GenBank/DDBJ databases">
        <title>Vallitalea longa sp. nov., an anaerobic bacterium isolated from marine sediment.</title>
        <authorList>
            <person name="Hirano S."/>
            <person name="Terahara T."/>
            <person name="Mori K."/>
            <person name="Hamada M."/>
            <person name="Matsumoto R."/>
            <person name="Kobayashi T."/>
        </authorList>
    </citation>
    <scope>NUCLEOTIDE SEQUENCE</scope>
    <source>
        <strain evidence="1">SH18-1</strain>
    </source>
</reference>
<accession>A0A9W6DI09</accession>
<protein>
    <recommendedName>
        <fullName evidence="3">Carrier domain-containing protein</fullName>
    </recommendedName>
</protein>
<keyword evidence="2" id="KW-1185">Reference proteome</keyword>